<dbReference type="RefSeq" id="WP_344034278.1">
    <property type="nucleotide sequence ID" value="NZ_BAAAKE010000001.1"/>
</dbReference>
<dbReference type="Pfam" id="PF00498">
    <property type="entry name" value="FHA"/>
    <property type="match status" value="1"/>
</dbReference>
<gene>
    <name evidence="4" type="ORF">ACFPFM_11700</name>
</gene>
<dbReference type="PROSITE" id="PS50006">
    <property type="entry name" value="FHA_DOMAIN"/>
    <property type="match status" value="1"/>
</dbReference>
<dbReference type="PANTHER" id="PTHR23308">
    <property type="entry name" value="NUCLEAR INHIBITOR OF PROTEIN PHOSPHATASE-1"/>
    <property type="match status" value="1"/>
</dbReference>
<dbReference type="CDD" id="cd00060">
    <property type="entry name" value="FHA"/>
    <property type="match status" value="1"/>
</dbReference>
<protein>
    <submittedName>
        <fullName evidence="4">FHA domain-containing protein</fullName>
    </submittedName>
</protein>
<dbReference type="InterPro" id="IPR050923">
    <property type="entry name" value="Cell_Proc_Reg/RNA_Proc"/>
</dbReference>
<dbReference type="EMBL" id="JBHSJB010000011">
    <property type="protein sequence ID" value="MFC5054417.1"/>
    <property type="molecule type" value="Genomic_DNA"/>
</dbReference>
<name>A0ABV9XYH3_9PSEU</name>
<comment type="caution">
    <text evidence="4">The sequence shown here is derived from an EMBL/GenBank/DDBJ whole genome shotgun (WGS) entry which is preliminary data.</text>
</comment>
<feature type="domain" description="FHA" evidence="3">
    <location>
        <begin position="177"/>
        <end position="227"/>
    </location>
</feature>
<sequence>MVTMLLLLTAAGIALGLFRIHRNGLPDLTRLRFPWIPRLGRGEVFEVDEEHAHQRRIMLHRVAAQAARLPAPPDGRPLFITVRTHPADAELLGRDVIDDEFEVNLRLSGTGSGTRVRIREYLRVDAMPRTRVHVSPDERPTAAPPTRALVERTAAPAARLVLVGEPATSLHLPAAGGVIGRDAASCQVVIDLPTISRQHARVRPRGDGFEVEDLLSANGVTINSRTTTSGVLHHGDVLGLGRAVRLRLEIGARGRGGTAESSARGGPVAGPPDRGHDRPRSPGAPG</sequence>
<evidence type="ECO:0000313" key="4">
    <source>
        <dbReference type="EMBL" id="MFC5054417.1"/>
    </source>
</evidence>
<dbReference type="InterPro" id="IPR008984">
    <property type="entry name" value="SMAD_FHA_dom_sf"/>
</dbReference>
<proteinExistence type="predicted"/>
<organism evidence="4 5">
    <name type="scientific">Saccharothrix xinjiangensis</name>
    <dbReference type="NCBI Taxonomy" id="204798"/>
    <lineage>
        <taxon>Bacteria</taxon>
        <taxon>Bacillati</taxon>
        <taxon>Actinomycetota</taxon>
        <taxon>Actinomycetes</taxon>
        <taxon>Pseudonocardiales</taxon>
        <taxon>Pseudonocardiaceae</taxon>
        <taxon>Saccharothrix</taxon>
    </lineage>
</organism>
<evidence type="ECO:0000259" key="3">
    <source>
        <dbReference type="PROSITE" id="PS50006"/>
    </source>
</evidence>
<dbReference type="SUPFAM" id="SSF49879">
    <property type="entry name" value="SMAD/FHA domain"/>
    <property type="match status" value="1"/>
</dbReference>
<feature type="region of interest" description="Disordered" evidence="2">
    <location>
        <begin position="253"/>
        <end position="286"/>
    </location>
</feature>
<keyword evidence="1" id="KW-0597">Phosphoprotein</keyword>
<accession>A0ABV9XYH3</accession>
<dbReference type="Gene3D" id="2.60.200.20">
    <property type="match status" value="1"/>
</dbReference>
<evidence type="ECO:0000256" key="2">
    <source>
        <dbReference type="SAM" id="MobiDB-lite"/>
    </source>
</evidence>
<dbReference type="Proteomes" id="UP001595833">
    <property type="component" value="Unassembled WGS sequence"/>
</dbReference>
<keyword evidence="5" id="KW-1185">Reference proteome</keyword>
<reference evidence="5" key="1">
    <citation type="journal article" date="2019" name="Int. J. Syst. Evol. Microbiol.">
        <title>The Global Catalogue of Microorganisms (GCM) 10K type strain sequencing project: providing services to taxonomists for standard genome sequencing and annotation.</title>
        <authorList>
            <consortium name="The Broad Institute Genomics Platform"/>
            <consortium name="The Broad Institute Genome Sequencing Center for Infectious Disease"/>
            <person name="Wu L."/>
            <person name="Ma J."/>
        </authorList>
    </citation>
    <scope>NUCLEOTIDE SEQUENCE [LARGE SCALE GENOMIC DNA]</scope>
    <source>
        <strain evidence="5">KCTC 12848</strain>
    </source>
</reference>
<dbReference type="InterPro" id="IPR000253">
    <property type="entry name" value="FHA_dom"/>
</dbReference>
<evidence type="ECO:0000256" key="1">
    <source>
        <dbReference type="ARBA" id="ARBA00022553"/>
    </source>
</evidence>
<evidence type="ECO:0000313" key="5">
    <source>
        <dbReference type="Proteomes" id="UP001595833"/>
    </source>
</evidence>
<dbReference type="SMART" id="SM00240">
    <property type="entry name" value="FHA"/>
    <property type="match status" value="1"/>
</dbReference>